<organism evidence="2 3">
    <name type="scientific">Paenibacillus glycanilyticus</name>
    <dbReference type="NCBI Taxonomy" id="126569"/>
    <lineage>
        <taxon>Bacteria</taxon>
        <taxon>Bacillati</taxon>
        <taxon>Bacillota</taxon>
        <taxon>Bacilli</taxon>
        <taxon>Bacillales</taxon>
        <taxon>Paenibacillaceae</taxon>
        <taxon>Paenibacillus</taxon>
    </lineage>
</organism>
<evidence type="ECO:0000313" key="3">
    <source>
        <dbReference type="Proteomes" id="UP001285921"/>
    </source>
</evidence>
<dbReference type="EMBL" id="BTCL01000017">
    <property type="protein sequence ID" value="GMK47161.1"/>
    <property type="molecule type" value="Genomic_DNA"/>
</dbReference>
<comment type="caution">
    <text evidence="2">The sequence shown here is derived from an EMBL/GenBank/DDBJ whole genome shotgun (WGS) entry which is preliminary data.</text>
</comment>
<protein>
    <recommendedName>
        <fullName evidence="1">LysR substrate-binding domain-containing protein</fullName>
    </recommendedName>
</protein>
<keyword evidence="3" id="KW-1185">Reference proteome</keyword>
<accession>A0ABQ6NQ14</accession>
<dbReference type="SUPFAM" id="SSF53850">
    <property type="entry name" value="Periplasmic binding protein-like II"/>
    <property type="match status" value="1"/>
</dbReference>
<proteinExistence type="predicted"/>
<feature type="domain" description="LysR substrate-binding" evidence="1">
    <location>
        <begin position="27"/>
        <end position="91"/>
    </location>
</feature>
<sequence length="103" mass="11652">MTKGNAIMNLLEEARNEIDGRNNKFGETISIGCCPAELEYLASFFMKFHQKHPNISLKIMDVEDAVKKVLEQRVDIGITAYPVSHASLISALFLLRVYIEVDH</sequence>
<dbReference type="CDD" id="cd05466">
    <property type="entry name" value="PBP2_LTTR_substrate"/>
    <property type="match status" value="1"/>
</dbReference>
<reference evidence="2 3" key="1">
    <citation type="submission" date="2023-05" db="EMBL/GenBank/DDBJ databases">
        <title>Draft genome of Paenibacillus sp. CCS26.</title>
        <authorList>
            <person name="Akita H."/>
            <person name="Shinto Y."/>
            <person name="Kimura Z."/>
        </authorList>
    </citation>
    <scope>NUCLEOTIDE SEQUENCE [LARGE SCALE GENOMIC DNA]</scope>
    <source>
        <strain evidence="2 3">CCS26</strain>
    </source>
</reference>
<evidence type="ECO:0000313" key="2">
    <source>
        <dbReference type="EMBL" id="GMK47161.1"/>
    </source>
</evidence>
<dbReference type="Pfam" id="PF03466">
    <property type="entry name" value="LysR_substrate"/>
    <property type="match status" value="1"/>
</dbReference>
<dbReference type="Gene3D" id="3.40.190.10">
    <property type="entry name" value="Periplasmic binding protein-like II"/>
    <property type="match status" value="1"/>
</dbReference>
<dbReference type="InterPro" id="IPR005119">
    <property type="entry name" value="LysR_subst-bd"/>
</dbReference>
<name>A0ABQ6NQ14_9BACL</name>
<dbReference type="Proteomes" id="UP001285921">
    <property type="component" value="Unassembled WGS sequence"/>
</dbReference>
<dbReference type="RefSeq" id="WP_317981222.1">
    <property type="nucleotide sequence ID" value="NZ_BTCL01000017.1"/>
</dbReference>
<evidence type="ECO:0000259" key="1">
    <source>
        <dbReference type="Pfam" id="PF03466"/>
    </source>
</evidence>
<gene>
    <name evidence="2" type="ORF">PghCCS26_42910</name>
</gene>